<gene>
    <name evidence="6" type="ORF">H0A68_14755</name>
</gene>
<dbReference type="Gene3D" id="1.10.10.10">
    <property type="entry name" value="Winged helix-like DNA-binding domain superfamily/Winged helix DNA-binding domain"/>
    <property type="match status" value="1"/>
</dbReference>
<dbReference type="SUPFAM" id="SSF46785">
    <property type="entry name" value="Winged helix' DNA-binding domain"/>
    <property type="match status" value="1"/>
</dbReference>
<comment type="similarity">
    <text evidence="1">Belongs to the LysR transcriptional regulatory family.</text>
</comment>
<dbReference type="PANTHER" id="PTHR30126">
    <property type="entry name" value="HTH-TYPE TRANSCRIPTIONAL REGULATOR"/>
    <property type="match status" value="1"/>
</dbReference>
<keyword evidence="4" id="KW-0804">Transcription</keyword>
<accession>A0A853FJN3</accession>
<dbReference type="Pfam" id="PF00126">
    <property type="entry name" value="HTH_1"/>
    <property type="match status" value="1"/>
</dbReference>
<evidence type="ECO:0000256" key="3">
    <source>
        <dbReference type="ARBA" id="ARBA00023125"/>
    </source>
</evidence>
<evidence type="ECO:0000256" key="1">
    <source>
        <dbReference type="ARBA" id="ARBA00009437"/>
    </source>
</evidence>
<dbReference type="GO" id="GO:0000976">
    <property type="term" value="F:transcription cis-regulatory region binding"/>
    <property type="evidence" value="ECO:0007669"/>
    <property type="project" value="TreeGrafter"/>
</dbReference>
<organism evidence="6 7">
    <name type="scientific">Allopusillimonas soli</name>
    <dbReference type="NCBI Taxonomy" id="659016"/>
    <lineage>
        <taxon>Bacteria</taxon>
        <taxon>Pseudomonadati</taxon>
        <taxon>Pseudomonadota</taxon>
        <taxon>Betaproteobacteria</taxon>
        <taxon>Burkholderiales</taxon>
        <taxon>Alcaligenaceae</taxon>
        <taxon>Allopusillimonas</taxon>
    </lineage>
</organism>
<dbReference type="SUPFAM" id="SSF53850">
    <property type="entry name" value="Periplasmic binding protein-like II"/>
    <property type="match status" value="1"/>
</dbReference>
<dbReference type="PROSITE" id="PS50931">
    <property type="entry name" value="HTH_LYSR"/>
    <property type="match status" value="1"/>
</dbReference>
<dbReference type="Pfam" id="PF03466">
    <property type="entry name" value="LysR_substrate"/>
    <property type="match status" value="1"/>
</dbReference>
<name>A0A853FJN3_9BURK</name>
<protein>
    <submittedName>
        <fullName evidence="6">LysR family transcriptional regulator</fullName>
    </submittedName>
</protein>
<sequence>METDFLKTFTRIAELGSMAEAARDMGLTPAAVAHQIKALEKDLGVTLIARSGRTVVPTAAGYRLLEKARPVLADMNGLRALVQESAMQGELRLGVINSALHTLIPEMLERYCRKYPDVHVHVHADVSPQLLHQLQEDIIDLAVCQHPAFDLPKTLGWSLLREEALIVIAHKSLQREPPLHLLKTQPFIRYDRKLAGGRRADAFLRAHHIEPKASFELDSLLAIALMVDRRLGVSLIPDFRSPLTATLDIAALPLENTGKARAFGVLWKRESPRGMLVQAMVEQAREMAVKYGEAYEYQGHQ</sequence>
<keyword evidence="2" id="KW-0805">Transcription regulation</keyword>
<dbReference type="InterPro" id="IPR000847">
    <property type="entry name" value="LysR_HTH_N"/>
</dbReference>
<dbReference type="Gene3D" id="3.40.190.290">
    <property type="match status" value="1"/>
</dbReference>
<proteinExistence type="inferred from homology"/>
<evidence type="ECO:0000259" key="5">
    <source>
        <dbReference type="PROSITE" id="PS50931"/>
    </source>
</evidence>
<feature type="domain" description="HTH lysR-type" evidence="5">
    <location>
        <begin position="1"/>
        <end position="58"/>
    </location>
</feature>
<dbReference type="FunFam" id="1.10.10.10:FF:000001">
    <property type="entry name" value="LysR family transcriptional regulator"/>
    <property type="match status" value="1"/>
</dbReference>
<dbReference type="InterPro" id="IPR005119">
    <property type="entry name" value="LysR_subst-bd"/>
</dbReference>
<keyword evidence="7" id="KW-1185">Reference proteome</keyword>
<evidence type="ECO:0000313" key="7">
    <source>
        <dbReference type="Proteomes" id="UP000580517"/>
    </source>
</evidence>
<evidence type="ECO:0000313" key="6">
    <source>
        <dbReference type="EMBL" id="NYT38146.1"/>
    </source>
</evidence>
<dbReference type="EMBL" id="JACCEW010000004">
    <property type="protein sequence ID" value="NYT38146.1"/>
    <property type="molecule type" value="Genomic_DNA"/>
</dbReference>
<dbReference type="RefSeq" id="WP_129970073.1">
    <property type="nucleotide sequence ID" value="NZ_JACCEW010000004.1"/>
</dbReference>
<dbReference type="AlphaFoldDB" id="A0A853FJN3"/>
<dbReference type="InterPro" id="IPR036388">
    <property type="entry name" value="WH-like_DNA-bd_sf"/>
</dbReference>
<evidence type="ECO:0000256" key="2">
    <source>
        <dbReference type="ARBA" id="ARBA00023015"/>
    </source>
</evidence>
<dbReference type="GO" id="GO:0003700">
    <property type="term" value="F:DNA-binding transcription factor activity"/>
    <property type="evidence" value="ECO:0007669"/>
    <property type="project" value="InterPro"/>
</dbReference>
<comment type="caution">
    <text evidence="6">The sequence shown here is derived from an EMBL/GenBank/DDBJ whole genome shotgun (WGS) entry which is preliminary data.</text>
</comment>
<dbReference type="Proteomes" id="UP000580517">
    <property type="component" value="Unassembled WGS sequence"/>
</dbReference>
<dbReference type="InterPro" id="IPR036390">
    <property type="entry name" value="WH_DNA-bd_sf"/>
</dbReference>
<evidence type="ECO:0000256" key="4">
    <source>
        <dbReference type="ARBA" id="ARBA00023163"/>
    </source>
</evidence>
<dbReference type="PANTHER" id="PTHR30126:SF94">
    <property type="entry name" value="LYSR FAMILY TRANSCRIPTIONAL REGULATOR"/>
    <property type="match status" value="1"/>
</dbReference>
<dbReference type="OrthoDB" id="9803735at2"/>
<reference evidence="6 7" key="1">
    <citation type="submission" date="2020-07" db="EMBL/GenBank/DDBJ databases">
        <title>Taxonomic revisions and descriptions of new bacterial species based on genomic comparisons in the high-G+C-content subgroup of the family Alcaligenaceae.</title>
        <authorList>
            <person name="Szabo A."/>
            <person name="Felfoldi T."/>
        </authorList>
    </citation>
    <scope>NUCLEOTIDE SEQUENCE [LARGE SCALE GENOMIC DNA]</scope>
    <source>
        <strain evidence="6 7">DSM 25264</strain>
    </source>
</reference>
<keyword evidence="3" id="KW-0238">DNA-binding</keyword>